<proteinExistence type="predicted"/>
<feature type="transmembrane region" description="Helical" evidence="1">
    <location>
        <begin position="217"/>
        <end position="235"/>
    </location>
</feature>
<name>A0A171KRG2_9BURK</name>
<keyword evidence="1" id="KW-1133">Transmembrane helix</keyword>
<evidence type="ECO:0000313" key="2">
    <source>
        <dbReference type="EMBL" id="KKO71479.1"/>
    </source>
</evidence>
<reference evidence="2 3" key="1">
    <citation type="submission" date="2015-04" db="EMBL/GenBank/DDBJ databases">
        <title>Genome sequence of Kerstersia gyiorum CG1.</title>
        <authorList>
            <person name="Greninger A.L."/>
            <person name="Kozyreva V."/>
            <person name="Chaturvedi V."/>
        </authorList>
    </citation>
    <scope>NUCLEOTIDE SEQUENCE [LARGE SCALE GENOMIC DNA]</scope>
    <source>
        <strain evidence="2 3">CG1</strain>
    </source>
</reference>
<dbReference type="AlphaFoldDB" id="A0A171KRG2"/>
<feature type="transmembrane region" description="Helical" evidence="1">
    <location>
        <begin position="154"/>
        <end position="179"/>
    </location>
</feature>
<keyword evidence="1" id="KW-0812">Transmembrane</keyword>
<keyword evidence="3" id="KW-1185">Reference proteome</keyword>
<protein>
    <submittedName>
        <fullName evidence="2">Uncharacterized protein</fullName>
    </submittedName>
</protein>
<feature type="transmembrane region" description="Helical" evidence="1">
    <location>
        <begin position="97"/>
        <end position="119"/>
    </location>
</feature>
<dbReference type="RefSeq" id="WP_068372033.1">
    <property type="nucleotide sequence ID" value="NZ_CP033936.1"/>
</dbReference>
<sequence length="336" mass="36595">MEKNLIAWLSLSIRPRSLMLSAWAFVLCFGGLFLLVFFVSNGFVPDFEPSEILVTLVGAAFATLFLLVVLAFLMALGGVVLYIFFSQTDPSVRGAAVLCSTLFGIMLCFLGCVYCFSASTEVEVAASIVVGILLVFVAWVTIRGKKAAVSWKQWGIFITGLVIGVLLCLYHMQVFIVFYKDHEGVPVEWSWAALGAWLALQALLMSMVAAAKTKWDLVTRSCLAGFVGIAALLVMSNNASFVVTRVAQLISVGGMNNHYLTVNYEGCEIFNAVAGDSLCAPVGGKRYYLVGPVDIKSRIGRQTLLVYQNGEDGLMKRMVFPSSVVKGWQDNGVEKK</sequence>
<dbReference type="EMBL" id="LBNE01000007">
    <property type="protein sequence ID" value="KKO71479.1"/>
    <property type="molecule type" value="Genomic_DNA"/>
</dbReference>
<feature type="transmembrane region" description="Helical" evidence="1">
    <location>
        <begin position="52"/>
        <end position="85"/>
    </location>
</feature>
<feature type="transmembrane region" description="Helical" evidence="1">
    <location>
        <begin position="125"/>
        <end position="142"/>
    </location>
</feature>
<keyword evidence="1" id="KW-0472">Membrane</keyword>
<feature type="transmembrane region" description="Helical" evidence="1">
    <location>
        <begin position="191"/>
        <end position="210"/>
    </location>
</feature>
<comment type="caution">
    <text evidence="2">The sequence shown here is derived from an EMBL/GenBank/DDBJ whole genome shotgun (WGS) entry which is preliminary data.</text>
</comment>
<accession>A0A171KRG2</accession>
<organism evidence="2 3">
    <name type="scientific">Kerstersia gyiorum</name>
    <dbReference type="NCBI Taxonomy" id="206506"/>
    <lineage>
        <taxon>Bacteria</taxon>
        <taxon>Pseudomonadati</taxon>
        <taxon>Pseudomonadota</taxon>
        <taxon>Betaproteobacteria</taxon>
        <taxon>Burkholderiales</taxon>
        <taxon>Alcaligenaceae</taxon>
        <taxon>Kerstersia</taxon>
    </lineage>
</organism>
<evidence type="ECO:0000313" key="3">
    <source>
        <dbReference type="Proteomes" id="UP000078084"/>
    </source>
</evidence>
<dbReference type="Proteomes" id="UP000078084">
    <property type="component" value="Unassembled WGS sequence"/>
</dbReference>
<dbReference type="GeneID" id="99725769"/>
<gene>
    <name evidence="2" type="ORF">AAV32_11640</name>
</gene>
<evidence type="ECO:0000256" key="1">
    <source>
        <dbReference type="SAM" id="Phobius"/>
    </source>
</evidence>
<feature type="transmembrane region" description="Helical" evidence="1">
    <location>
        <begin position="20"/>
        <end position="40"/>
    </location>
</feature>